<keyword evidence="2" id="KW-1015">Disulfide bond</keyword>
<dbReference type="Pfam" id="PF13385">
    <property type="entry name" value="Laminin_G_3"/>
    <property type="match status" value="1"/>
</dbReference>
<dbReference type="Proteomes" id="UP000544222">
    <property type="component" value="Unassembled WGS sequence"/>
</dbReference>
<comment type="caution">
    <text evidence="4">The sequence shown here is derived from an EMBL/GenBank/DDBJ whole genome shotgun (WGS) entry which is preliminary data.</text>
</comment>
<dbReference type="SUPFAM" id="SSF49899">
    <property type="entry name" value="Concanavalin A-like lectins/glucanases"/>
    <property type="match status" value="1"/>
</dbReference>
<reference evidence="4 5" key="1">
    <citation type="submission" date="2020-08" db="EMBL/GenBank/DDBJ databases">
        <title>Genomic Encyclopedia of Type Strains, Phase IV (KMG-IV): sequencing the most valuable type-strain genomes for metagenomic binning, comparative biology and taxonomic classification.</title>
        <authorList>
            <person name="Goeker M."/>
        </authorList>
    </citation>
    <scope>NUCLEOTIDE SEQUENCE [LARGE SCALE GENOMIC DNA]</scope>
    <source>
        <strain evidence="4 5">DSM 27471</strain>
    </source>
</reference>
<evidence type="ECO:0000313" key="4">
    <source>
        <dbReference type="EMBL" id="MBB3186205.1"/>
    </source>
</evidence>
<dbReference type="AlphaFoldDB" id="A0A7W5DNI5"/>
<organism evidence="4 5">
    <name type="scientific">Microbacter margulisiae</name>
    <dbReference type="NCBI Taxonomy" id="1350067"/>
    <lineage>
        <taxon>Bacteria</taxon>
        <taxon>Pseudomonadati</taxon>
        <taxon>Bacteroidota</taxon>
        <taxon>Bacteroidia</taxon>
        <taxon>Bacteroidales</taxon>
        <taxon>Porphyromonadaceae</taxon>
        <taxon>Microbacter</taxon>
    </lineage>
</organism>
<dbReference type="EMBL" id="JACHYB010000001">
    <property type="protein sequence ID" value="MBB3186205.1"/>
    <property type="molecule type" value="Genomic_DNA"/>
</dbReference>
<accession>A0A7W5DNI5</accession>
<evidence type="ECO:0000256" key="2">
    <source>
        <dbReference type="ARBA" id="ARBA00023157"/>
    </source>
</evidence>
<feature type="domain" description="LamG-like jellyroll fold" evidence="3">
    <location>
        <begin position="279"/>
        <end position="432"/>
    </location>
</feature>
<dbReference type="RefSeq" id="WP_183412135.1">
    <property type="nucleotide sequence ID" value="NZ_JACHYB010000001.1"/>
</dbReference>
<dbReference type="InterPro" id="IPR006558">
    <property type="entry name" value="LamG-like"/>
</dbReference>
<dbReference type="GO" id="GO:0005975">
    <property type="term" value="P:carbohydrate metabolic process"/>
    <property type="evidence" value="ECO:0007669"/>
    <property type="project" value="UniProtKB-ARBA"/>
</dbReference>
<dbReference type="Gene3D" id="2.60.120.200">
    <property type="match status" value="1"/>
</dbReference>
<dbReference type="SMART" id="SM00560">
    <property type="entry name" value="LamGL"/>
    <property type="match status" value="1"/>
</dbReference>
<evidence type="ECO:0000313" key="5">
    <source>
        <dbReference type="Proteomes" id="UP000544222"/>
    </source>
</evidence>
<dbReference type="GO" id="GO:0004553">
    <property type="term" value="F:hydrolase activity, hydrolyzing O-glycosyl compounds"/>
    <property type="evidence" value="ECO:0007669"/>
    <property type="project" value="UniProtKB-ARBA"/>
</dbReference>
<protein>
    <recommendedName>
        <fullName evidence="3">LamG-like jellyroll fold domain-containing protein</fullName>
    </recommendedName>
</protein>
<gene>
    <name evidence="4" type="ORF">FHX64_000368</name>
</gene>
<sequence length="879" mass="101234">MNVKYYFLKIILSLIAVSAIGTTFANCSNKRFYAYYTKLGCGETWEKYSRTSEFADVVVHLRKGQLVFWRGTSYLPVWKTSNGKWPFEEIVPRKGDGSALMPDRTNTFSNVEIIINTPKKIIIHWRYLPVFSAGNPFIGVKSNNFVDEYFTIFSNGYVVREIDQYSTRIDSRNKIIQYIKLNKNEVKYIRTYNVNKLIIHNKCLGNPVLHNTILSPLLCWHFDEGIGDSTKESVSQKMVFIKGEKAYWRSGISGTALAFDGYKSQIDLDKNILNKINGRSLTVQTWFAIGAYPFNQVPIIQQCDDDAGFFLGIDGYGYPAFKIKTKEGWAEVNLKGDMPFKNKLKIFKWYCLTGVYNKKRGEISLYINGQKVASRKDVGNQGLEASHSDLLIGKSNKPLMPIAALHDTYPSDFGFDGLIDEISIFNKALSQYQIFQSFQAMNPGNAIVSSPNLEKRELPKFNTHGEFKADYTNLHYIDTWDNLFRFGKYADVVVGFDDSPIRYIFWHGMSYIPMISDNNNHWYTNEFNEFYTDADYEPMSDKPCFSSHVRIIENTDARVVVQWRYRLITPWQKWSNYDSKTGWGDVSEMIYYIYPDGVSTKRLRIWTSSSDNPEWQESIPVFGENVHPENVICKSPFMCLIDSSGHTSSYDWVSHPPKNVKYKGNIIQKIHFCSGYNPFTIQKFKDGNIYNGEINWYSIFPTFNHWPISQIISSGRNAIASDRPVSVSLSHVYWKNTFVKKGDIQYRETSLMEGMSKLSDSALALLAKSWLYAPMVSEVKGCMSFGYDMEQRAYIFSANNRKISFFINASAKHPIDNLCLVIKNWDDNKIEAKLKIDGKKQLQGPDFRQGCTIAIDGSVKKLIWLKISTEKRQSFEIYY</sequence>
<dbReference type="InterPro" id="IPR013320">
    <property type="entry name" value="ConA-like_dom_sf"/>
</dbReference>
<keyword evidence="5" id="KW-1185">Reference proteome</keyword>
<evidence type="ECO:0000256" key="1">
    <source>
        <dbReference type="ARBA" id="ARBA00022729"/>
    </source>
</evidence>
<evidence type="ECO:0000259" key="3">
    <source>
        <dbReference type="SMART" id="SM00560"/>
    </source>
</evidence>
<name>A0A7W5DNI5_9PORP</name>
<proteinExistence type="predicted"/>
<keyword evidence="1" id="KW-0732">Signal</keyword>